<evidence type="ECO:0000256" key="4">
    <source>
        <dbReference type="ARBA" id="ARBA00023136"/>
    </source>
</evidence>
<feature type="transmembrane region" description="Helical" evidence="6">
    <location>
        <begin position="508"/>
        <end position="533"/>
    </location>
</feature>
<proteinExistence type="predicted"/>
<dbReference type="AlphaFoldDB" id="A0AAW0CD46"/>
<feature type="transmembrane region" description="Helical" evidence="6">
    <location>
        <begin position="235"/>
        <end position="255"/>
    </location>
</feature>
<dbReference type="Proteomes" id="UP001383192">
    <property type="component" value="Unassembled WGS sequence"/>
</dbReference>
<feature type="transmembrane region" description="Helical" evidence="6">
    <location>
        <begin position="261"/>
        <end position="284"/>
    </location>
</feature>
<feature type="transmembrane region" description="Helical" evidence="6">
    <location>
        <begin position="481"/>
        <end position="502"/>
    </location>
</feature>
<evidence type="ECO:0000256" key="5">
    <source>
        <dbReference type="SAM" id="MobiDB-lite"/>
    </source>
</evidence>
<feature type="transmembrane region" description="Helical" evidence="6">
    <location>
        <begin position="199"/>
        <end position="223"/>
    </location>
</feature>
<keyword evidence="3 6" id="KW-1133">Transmembrane helix</keyword>
<dbReference type="GO" id="GO:1990961">
    <property type="term" value="P:xenobiotic detoxification by transmembrane export across the plasma membrane"/>
    <property type="evidence" value="ECO:0007669"/>
    <property type="project" value="TreeGrafter"/>
</dbReference>
<reference evidence="8 9" key="1">
    <citation type="submission" date="2024-01" db="EMBL/GenBank/DDBJ databases">
        <title>A draft genome for a cacao thread blight-causing isolate of Paramarasmius palmivorus.</title>
        <authorList>
            <person name="Baruah I.K."/>
            <person name="Bukari Y."/>
            <person name="Amoako-Attah I."/>
            <person name="Meinhardt L.W."/>
            <person name="Bailey B.A."/>
            <person name="Cohen S.P."/>
        </authorList>
    </citation>
    <scope>NUCLEOTIDE SEQUENCE [LARGE SCALE GENOMIC DNA]</scope>
    <source>
        <strain evidence="8 9">GH-12</strain>
    </source>
</reference>
<feature type="transmembrane region" description="Helical" evidence="6">
    <location>
        <begin position="330"/>
        <end position="355"/>
    </location>
</feature>
<evidence type="ECO:0000256" key="1">
    <source>
        <dbReference type="ARBA" id="ARBA00004141"/>
    </source>
</evidence>
<dbReference type="GO" id="GO:0005886">
    <property type="term" value="C:plasma membrane"/>
    <property type="evidence" value="ECO:0007669"/>
    <property type="project" value="TreeGrafter"/>
</dbReference>
<name>A0AAW0CD46_9AGAR</name>
<dbReference type="FunFam" id="1.20.1250.20:FF:000011">
    <property type="entry name" value="MFS multidrug transporter, putative"/>
    <property type="match status" value="1"/>
</dbReference>
<evidence type="ECO:0000256" key="6">
    <source>
        <dbReference type="SAM" id="Phobius"/>
    </source>
</evidence>
<evidence type="ECO:0000256" key="3">
    <source>
        <dbReference type="ARBA" id="ARBA00022989"/>
    </source>
</evidence>
<gene>
    <name evidence="8" type="ORF">VNI00_011443</name>
</gene>
<feature type="transmembrane region" description="Helical" evidence="6">
    <location>
        <begin position="296"/>
        <end position="318"/>
    </location>
</feature>
<dbReference type="InterPro" id="IPR011701">
    <property type="entry name" value="MFS"/>
</dbReference>
<feature type="domain" description="Major facilitator superfamily (MFS) profile" evidence="7">
    <location>
        <begin position="169"/>
        <end position="626"/>
    </location>
</feature>
<dbReference type="EMBL" id="JAYKXP010000049">
    <property type="protein sequence ID" value="KAK7036777.1"/>
    <property type="molecule type" value="Genomic_DNA"/>
</dbReference>
<accession>A0AAW0CD46</accession>
<evidence type="ECO:0000313" key="8">
    <source>
        <dbReference type="EMBL" id="KAK7036777.1"/>
    </source>
</evidence>
<comment type="subcellular location">
    <subcellularLocation>
        <location evidence="1">Membrane</location>
        <topology evidence="1">Multi-pass membrane protein</topology>
    </subcellularLocation>
</comment>
<feature type="transmembrane region" description="Helical" evidence="6">
    <location>
        <begin position="441"/>
        <end position="460"/>
    </location>
</feature>
<dbReference type="InterPro" id="IPR020846">
    <property type="entry name" value="MFS_dom"/>
</dbReference>
<dbReference type="PANTHER" id="PTHR23502">
    <property type="entry name" value="MAJOR FACILITATOR SUPERFAMILY"/>
    <property type="match status" value="1"/>
</dbReference>
<dbReference type="SUPFAM" id="SSF103473">
    <property type="entry name" value="MFS general substrate transporter"/>
    <property type="match status" value="1"/>
</dbReference>
<dbReference type="Gene3D" id="1.20.1250.20">
    <property type="entry name" value="MFS general substrate transporter like domains"/>
    <property type="match status" value="1"/>
</dbReference>
<sequence length="626" mass="69600">MKDLIRDSFIGQQINYLSGGRLLPYADQRPGYQVPQKYLSTMLSRVSTATLQVPGDQAQKKMSSTTYPSTPATCQTPTPTLPCGERDNDETKSIEAIEREALDVDEADARLQEVKTEEKRDVEKGDVEVEIRSIDESKEQALDPFLVDWDGPNDQDNPRNWSPFKKGFVAFSIALLTFSVYIGSAIYTSSIPGLMAEFGVPQVIGSLGLTLYVLAYGMGPMFLTPLQELPSLGRNPVYIIGLVLFLIFNIPIALAKNMSTVLAFRFLTGFVGSPALATGGASMADIYSGNRLSYMIGIWSLGAVAGPILGPVIGGFAAQAKDWRWPTYELMWISAFAIVFLSLLLPETYEATILLKRARRLRKLTGNNQLRSQSEIDQAAMSKREIAYDALIRPFVLAMEPAVLFLNVYLGMVYSVFYLWFEAFPLVFNEIYHMNLGVGSLPFLGFVVSGGATYTVYCLYLKYYLHPRFERNPNLDPEIRLYIGLFASIFIPISLLIFGWTARANVHWIAPVIAAALYLPGIFLTFQSILIYLSESYKKYTGSILAGNDLFRSSMASVFPLFGTAFFKNLGLGPGSSLLAVADPLRRQVKSKVKIRKLDLRQNDDDDITNESVSIYNHIYTGEQAA</sequence>
<organism evidence="8 9">
    <name type="scientific">Paramarasmius palmivorus</name>
    <dbReference type="NCBI Taxonomy" id="297713"/>
    <lineage>
        <taxon>Eukaryota</taxon>
        <taxon>Fungi</taxon>
        <taxon>Dikarya</taxon>
        <taxon>Basidiomycota</taxon>
        <taxon>Agaricomycotina</taxon>
        <taxon>Agaricomycetes</taxon>
        <taxon>Agaricomycetidae</taxon>
        <taxon>Agaricales</taxon>
        <taxon>Marasmiineae</taxon>
        <taxon>Marasmiaceae</taxon>
        <taxon>Paramarasmius</taxon>
    </lineage>
</organism>
<keyword evidence="2 6" id="KW-0812">Transmembrane</keyword>
<feature type="region of interest" description="Disordered" evidence="5">
    <location>
        <begin position="54"/>
        <end position="88"/>
    </location>
</feature>
<dbReference type="PANTHER" id="PTHR23502:SF23">
    <property type="entry name" value="FLUCONAZOLE RESISTANCE PROTEIN 1"/>
    <property type="match status" value="1"/>
</dbReference>
<dbReference type="Pfam" id="PF07690">
    <property type="entry name" value="MFS_1"/>
    <property type="match status" value="1"/>
</dbReference>
<evidence type="ECO:0000313" key="9">
    <source>
        <dbReference type="Proteomes" id="UP001383192"/>
    </source>
</evidence>
<feature type="transmembrane region" description="Helical" evidence="6">
    <location>
        <begin position="402"/>
        <end position="421"/>
    </location>
</feature>
<feature type="transmembrane region" description="Helical" evidence="6">
    <location>
        <begin position="168"/>
        <end position="187"/>
    </location>
</feature>
<feature type="compositionally biased region" description="Polar residues" evidence="5">
    <location>
        <begin position="60"/>
        <end position="78"/>
    </location>
</feature>
<comment type="caution">
    <text evidence="8">The sequence shown here is derived from an EMBL/GenBank/DDBJ whole genome shotgun (WGS) entry which is preliminary data.</text>
</comment>
<evidence type="ECO:0000259" key="7">
    <source>
        <dbReference type="PROSITE" id="PS50850"/>
    </source>
</evidence>
<dbReference type="GO" id="GO:0015244">
    <property type="term" value="F:fluconazole transmembrane transporter activity"/>
    <property type="evidence" value="ECO:0007669"/>
    <property type="project" value="TreeGrafter"/>
</dbReference>
<dbReference type="CDD" id="cd17323">
    <property type="entry name" value="MFS_Tpo1_MDR_like"/>
    <property type="match status" value="1"/>
</dbReference>
<protein>
    <recommendedName>
        <fullName evidence="7">Major facilitator superfamily (MFS) profile domain-containing protein</fullName>
    </recommendedName>
</protein>
<dbReference type="PROSITE" id="PS50850">
    <property type="entry name" value="MFS"/>
    <property type="match status" value="1"/>
</dbReference>
<keyword evidence="4 6" id="KW-0472">Membrane</keyword>
<keyword evidence="9" id="KW-1185">Reference proteome</keyword>
<dbReference type="InterPro" id="IPR036259">
    <property type="entry name" value="MFS_trans_sf"/>
</dbReference>
<evidence type="ECO:0000256" key="2">
    <source>
        <dbReference type="ARBA" id="ARBA00022692"/>
    </source>
</evidence>